<dbReference type="GO" id="GO:0046872">
    <property type="term" value="F:metal ion binding"/>
    <property type="evidence" value="ECO:0007669"/>
    <property type="project" value="UniProtKB-KW"/>
</dbReference>
<dbReference type="PRINTS" id="PR00413">
    <property type="entry name" value="HADHALOGNASE"/>
</dbReference>
<comment type="caution">
    <text evidence="5">The sequence shown here is derived from an EMBL/GenBank/DDBJ whole genome shotgun (WGS) entry which is preliminary data.</text>
</comment>
<gene>
    <name evidence="5" type="ORF">HNR15_001131</name>
</gene>
<dbReference type="PANTHER" id="PTHR46470:SF2">
    <property type="entry name" value="GLYCERALDEHYDE 3-PHOSPHATE PHOSPHATASE"/>
    <property type="match status" value="1"/>
</dbReference>
<comment type="cofactor">
    <cofactor evidence="1">
        <name>Mg(2+)</name>
        <dbReference type="ChEBI" id="CHEBI:18420"/>
    </cofactor>
</comment>
<dbReference type="Gene3D" id="3.40.50.1000">
    <property type="entry name" value="HAD superfamily/HAD-like"/>
    <property type="match status" value="1"/>
</dbReference>
<keyword evidence="4" id="KW-0460">Magnesium</keyword>
<dbReference type="PANTHER" id="PTHR46470">
    <property type="entry name" value="N-ACYLNEURAMINATE-9-PHOSPHATASE"/>
    <property type="match status" value="1"/>
</dbReference>
<dbReference type="NCBIfam" id="TIGR01549">
    <property type="entry name" value="HAD-SF-IA-v1"/>
    <property type="match status" value="1"/>
</dbReference>
<dbReference type="SUPFAM" id="SSF56784">
    <property type="entry name" value="HAD-like"/>
    <property type="match status" value="1"/>
</dbReference>
<evidence type="ECO:0000256" key="1">
    <source>
        <dbReference type="ARBA" id="ARBA00001946"/>
    </source>
</evidence>
<dbReference type="GO" id="GO:0044281">
    <property type="term" value="P:small molecule metabolic process"/>
    <property type="evidence" value="ECO:0007669"/>
    <property type="project" value="UniProtKB-ARBA"/>
</dbReference>
<name>A0A853DB47_9MICO</name>
<dbReference type="Proteomes" id="UP000571817">
    <property type="component" value="Unassembled WGS sequence"/>
</dbReference>
<organism evidence="5 6">
    <name type="scientific">Allobranchiibius huperziae</name>
    <dbReference type="NCBI Taxonomy" id="1874116"/>
    <lineage>
        <taxon>Bacteria</taxon>
        <taxon>Bacillati</taxon>
        <taxon>Actinomycetota</taxon>
        <taxon>Actinomycetes</taxon>
        <taxon>Micrococcales</taxon>
        <taxon>Dermacoccaceae</taxon>
        <taxon>Allobranchiibius</taxon>
    </lineage>
</organism>
<dbReference type="SFLD" id="SFLDS00003">
    <property type="entry name" value="Haloacid_Dehalogenase"/>
    <property type="match status" value="1"/>
</dbReference>
<dbReference type="AlphaFoldDB" id="A0A853DB47"/>
<dbReference type="Pfam" id="PF00702">
    <property type="entry name" value="Hydrolase"/>
    <property type="match status" value="1"/>
</dbReference>
<evidence type="ECO:0000313" key="6">
    <source>
        <dbReference type="Proteomes" id="UP000571817"/>
    </source>
</evidence>
<sequence>MSRVDAVIFDWGGTLTPWHEVDLEQQWQVFARAVHQEEDRARALASELQRAEGEAWGRARESQSSAAMDQILADAGLGGIEHAAARAAYEKFWEPHTFTDPQVEPLWTALRDSGIRVGVLSNTIWSSDYHRAIFERDGVAHLIDADVYSSEIAWTKPHPEAFRAAAAAVGVPPERCVYVGDRLFEDVHGPQQVGMRAVWIPHSIIPAAQRVQVDATPDATAQELMDVLAIVQEWNAGS</sequence>
<keyword evidence="3 5" id="KW-0378">Hydrolase</keyword>
<accession>A0A853DB47</accession>
<dbReference type="InterPro" id="IPR006439">
    <property type="entry name" value="HAD-SF_hydro_IA"/>
</dbReference>
<protein>
    <submittedName>
        <fullName evidence="5">Putative hydrolase of the HAD superfamily</fullName>
    </submittedName>
</protein>
<dbReference type="InterPro" id="IPR051400">
    <property type="entry name" value="HAD-like_hydrolase"/>
</dbReference>
<keyword evidence="2" id="KW-0479">Metal-binding</keyword>
<proteinExistence type="predicted"/>
<dbReference type="RefSeq" id="WP_179479846.1">
    <property type="nucleotide sequence ID" value="NZ_JACCFW010000001.1"/>
</dbReference>
<evidence type="ECO:0000256" key="3">
    <source>
        <dbReference type="ARBA" id="ARBA00022801"/>
    </source>
</evidence>
<dbReference type="GO" id="GO:0016791">
    <property type="term" value="F:phosphatase activity"/>
    <property type="evidence" value="ECO:0007669"/>
    <property type="project" value="TreeGrafter"/>
</dbReference>
<dbReference type="InterPro" id="IPR023214">
    <property type="entry name" value="HAD_sf"/>
</dbReference>
<reference evidence="5 6" key="1">
    <citation type="submission" date="2020-07" db="EMBL/GenBank/DDBJ databases">
        <title>Sequencing the genomes of 1000 actinobacteria strains.</title>
        <authorList>
            <person name="Klenk H.-P."/>
        </authorList>
    </citation>
    <scope>NUCLEOTIDE SEQUENCE [LARGE SCALE GENOMIC DNA]</scope>
    <source>
        <strain evidence="5 6">DSM 29531</strain>
    </source>
</reference>
<dbReference type="SFLD" id="SFLDG01129">
    <property type="entry name" value="C1.5:_HAD__Beta-PGM__Phosphata"/>
    <property type="match status" value="1"/>
</dbReference>
<dbReference type="EMBL" id="JACCFW010000001">
    <property type="protein sequence ID" value="NYJ74168.1"/>
    <property type="molecule type" value="Genomic_DNA"/>
</dbReference>
<keyword evidence="6" id="KW-1185">Reference proteome</keyword>
<evidence type="ECO:0000256" key="4">
    <source>
        <dbReference type="ARBA" id="ARBA00022842"/>
    </source>
</evidence>
<evidence type="ECO:0000256" key="2">
    <source>
        <dbReference type="ARBA" id="ARBA00022723"/>
    </source>
</evidence>
<evidence type="ECO:0000313" key="5">
    <source>
        <dbReference type="EMBL" id="NYJ74168.1"/>
    </source>
</evidence>
<dbReference type="InterPro" id="IPR036412">
    <property type="entry name" value="HAD-like_sf"/>
</dbReference>